<reference evidence="2" key="1">
    <citation type="submission" date="2016-08" db="EMBL/GenBank/DDBJ databases">
        <authorList>
            <person name="Varghese N."/>
            <person name="Submissions Spin"/>
        </authorList>
    </citation>
    <scope>NUCLEOTIDE SEQUENCE [LARGE SCALE GENOMIC DNA]</scope>
    <source>
        <strain evidence="2">HAMBI 2971</strain>
    </source>
</reference>
<dbReference type="EMBL" id="FMAH01000054">
    <property type="protein sequence ID" value="SCB46684.1"/>
    <property type="molecule type" value="Genomic_DNA"/>
</dbReference>
<sequence>MNDLTPHQDVIDELQFEPSIGAANIGASAKNGVVTLSGHVC</sequence>
<organism evidence="1 2">
    <name type="scientific">Rhizobium miluonense</name>
    <dbReference type="NCBI Taxonomy" id="411945"/>
    <lineage>
        <taxon>Bacteria</taxon>
        <taxon>Pseudomonadati</taxon>
        <taxon>Pseudomonadota</taxon>
        <taxon>Alphaproteobacteria</taxon>
        <taxon>Hyphomicrobiales</taxon>
        <taxon>Rhizobiaceae</taxon>
        <taxon>Rhizobium/Agrobacterium group</taxon>
        <taxon>Rhizobium</taxon>
    </lineage>
</organism>
<keyword evidence="2" id="KW-1185">Reference proteome</keyword>
<dbReference type="STRING" id="411945.GA0061102_105425"/>
<evidence type="ECO:0000313" key="2">
    <source>
        <dbReference type="Proteomes" id="UP000199435"/>
    </source>
</evidence>
<dbReference type="AlphaFoldDB" id="A0A1C3X3U7"/>
<protein>
    <submittedName>
        <fullName evidence="1">BON domain-containing protein</fullName>
    </submittedName>
</protein>
<gene>
    <name evidence="1" type="ORF">GA0061102_105425</name>
</gene>
<proteinExistence type="predicted"/>
<dbReference type="Proteomes" id="UP000199435">
    <property type="component" value="Unassembled WGS sequence"/>
</dbReference>
<name>A0A1C3X3U7_9HYPH</name>
<evidence type="ECO:0000313" key="1">
    <source>
        <dbReference type="EMBL" id="SCB46684.1"/>
    </source>
</evidence>
<accession>A0A1C3X3U7</accession>